<gene>
    <name evidence="1" type="ORF">QFC22_004149</name>
</gene>
<evidence type="ECO:0000313" key="2">
    <source>
        <dbReference type="Proteomes" id="UP001243375"/>
    </source>
</evidence>
<keyword evidence="2" id="KW-1185">Reference proteome</keyword>
<protein>
    <submittedName>
        <fullName evidence="1">Uncharacterized protein</fullName>
    </submittedName>
</protein>
<organism evidence="1 2">
    <name type="scientific">Naganishia vaughanmartiniae</name>
    <dbReference type="NCBI Taxonomy" id="1424756"/>
    <lineage>
        <taxon>Eukaryota</taxon>
        <taxon>Fungi</taxon>
        <taxon>Dikarya</taxon>
        <taxon>Basidiomycota</taxon>
        <taxon>Agaricomycotina</taxon>
        <taxon>Tremellomycetes</taxon>
        <taxon>Filobasidiales</taxon>
        <taxon>Filobasidiaceae</taxon>
        <taxon>Naganishia</taxon>
    </lineage>
</organism>
<name>A0ACC2X5A7_9TREE</name>
<sequence length="528" mass="56929">MKHIALQEGTLPQPFAAQTYLRQLTSTMLHSSRIIVVAGAGISCASGIPDFRSQEGLYALCPSSTSSSITGQDLFSAHCLSRPDTLAAFNTFIGNLSTLCAKAKPTKTHTLLRGLEARPKLSPRGGKKGRGEGKGRLLRVYTQNIDGLEEKVGLGNGISSVIKKGVLGSAVTPSSISVPLIVKLHGSLSDSRCALCQTTIPTTPEFTALYTAGTTPSCPTCADRSAMRVARSARGIKIGGLRPALVLYDEPHPDAEKIGSIQVKDVDPAKGREPEMVLVMGTSLKVHGVKNFLRSLIKTIRATHSSSETGHATHRIAFINKTAPPAEFKDAFDVWIQGDCDHWASLTEAEWRRQRPWEWETQEKLALSAYSGVQLKAFDGKAKSAGKENLPMPPLTSVVMNPGPAASLKRKREHASNITTPRKTQPTSGPPFLSAQSNITAPLSPSPTPTFTRYHRRIDDSGTEDDVVQDSEPERQLRGRRVRQPVTPSSSRPAKGSLQLPDTPPQSPSKTRTTAAALRSSRRSCVAR</sequence>
<dbReference type="EMBL" id="JASBWU010000011">
    <property type="protein sequence ID" value="KAJ9118241.1"/>
    <property type="molecule type" value="Genomic_DNA"/>
</dbReference>
<evidence type="ECO:0000313" key="1">
    <source>
        <dbReference type="EMBL" id="KAJ9118241.1"/>
    </source>
</evidence>
<proteinExistence type="predicted"/>
<accession>A0ACC2X5A7</accession>
<reference evidence="1" key="1">
    <citation type="submission" date="2023-04" db="EMBL/GenBank/DDBJ databases">
        <title>Draft Genome sequencing of Naganishia species isolated from polar environments using Oxford Nanopore Technology.</title>
        <authorList>
            <person name="Leo P."/>
            <person name="Venkateswaran K."/>
        </authorList>
    </citation>
    <scope>NUCLEOTIDE SEQUENCE</scope>
    <source>
        <strain evidence="1">MNA-CCFEE 5425</strain>
    </source>
</reference>
<dbReference type="Proteomes" id="UP001243375">
    <property type="component" value="Unassembled WGS sequence"/>
</dbReference>
<comment type="caution">
    <text evidence="1">The sequence shown here is derived from an EMBL/GenBank/DDBJ whole genome shotgun (WGS) entry which is preliminary data.</text>
</comment>